<dbReference type="KEGG" id="tag:Tagg_0784"/>
<reference evidence="2" key="2">
    <citation type="journal article" date="2010" name="Stand. Genomic Sci.">
        <title>Complete genome sequence of Thermosphaera aggregans type strain (M11TLT).</title>
        <authorList>
            <person name="Spring S."/>
            <person name="Rachel R."/>
            <person name="Lapidus A."/>
            <person name="Davenport K."/>
            <person name="Tice H."/>
            <person name="Copeland A."/>
            <person name="Cheng J.-F."/>
            <person name="Lucas S."/>
            <person name="Chen F."/>
            <person name="Nolan M."/>
            <person name="Bruce D."/>
            <person name="Goodwin L."/>
            <person name="Pitluck S."/>
            <person name="Ivanova N."/>
            <person name="Mavromatis K."/>
            <person name="Ovchinnikova G."/>
            <person name="Pati A."/>
            <person name="Chen A."/>
            <person name="Palaniappan K."/>
            <person name="Land M."/>
            <person name="Hauser L."/>
            <person name="Chang Y.-J."/>
            <person name="Jeffries C.C."/>
            <person name="Brettin T."/>
            <person name="Detter J.C."/>
            <person name="Tapia R."/>
            <person name="Han C."/>
            <person name="Heimerl T."/>
            <person name="Weikl F."/>
            <person name="Brambilla E."/>
            <person name="Goker M."/>
            <person name="Bristow J."/>
            <person name="Eisen J.A."/>
            <person name="Markowitz V."/>
            <person name="Hugenholtz P."/>
            <person name="Kyrpides N.C."/>
            <person name="Klenk H.-P."/>
        </authorList>
    </citation>
    <scope>NUCLEOTIDE SEQUENCE [LARGE SCALE GENOMIC DNA]</scope>
    <source>
        <strain evidence="2">DSM 11486 / M11TL</strain>
    </source>
</reference>
<dbReference type="EMBL" id="CP001939">
    <property type="protein sequence ID" value="ADG91057.1"/>
    <property type="molecule type" value="Genomic_DNA"/>
</dbReference>
<accession>D5U1Q7</accession>
<name>D5U1Q7_THEAM</name>
<reference key="3">
    <citation type="submission" date="2010-02" db="EMBL/GenBank/DDBJ databases">
        <title>Complete genome sequence of Thermosphaera aggregans type strain (M11TL).</title>
        <authorList>
            <consortium name="US DOE Joint Genome Institute (JGI-PGF)"/>
            <person name="Spring S."/>
            <person name="Lapidus A."/>
            <person name="Munk C."/>
            <person name="Schroeder M."/>
            <person name="Glavina Del Rio T."/>
            <person name="Tice H."/>
            <person name="Copeland A."/>
            <person name="Cheng J.-F."/>
            <person name="Lucas S."/>
            <person name="Chen F."/>
            <person name="Nolan M."/>
            <person name="Bruce D."/>
            <person name="Goodwin L."/>
            <person name="Pitluck S."/>
            <person name="Ivanova N."/>
            <person name="Mavromatis K."/>
            <person name="Ovchinnikova G."/>
            <person name="Pati A."/>
            <person name="Chen A."/>
            <person name="Palaniappan K."/>
            <person name="Land M."/>
            <person name="Hauser L."/>
            <person name="Chang Y.-J."/>
            <person name="Jeffries C.C."/>
            <person name="Brettin T."/>
            <person name="Detter J.C."/>
            <person name="Tapia R."/>
            <person name="Han C."/>
            <person name="Chain P."/>
            <person name="Heimerl T."/>
            <person name="Weik F."/>
            <person name="Goker M."/>
            <person name="Rachel R."/>
            <person name="Bristow J."/>
            <person name="Eisen J.A."/>
            <person name="Markowitz V."/>
            <person name="Hugenholtz P."/>
            <person name="Kyrpides N.C."/>
            <person name="Klenk H.-P."/>
        </authorList>
    </citation>
    <scope>NUCLEOTIDE SEQUENCE</scope>
    <source>
        <strain>DSM 11486</strain>
    </source>
</reference>
<evidence type="ECO:0008006" key="3">
    <source>
        <dbReference type="Google" id="ProtNLM"/>
    </source>
</evidence>
<evidence type="ECO:0000313" key="2">
    <source>
        <dbReference type="Proteomes" id="UP000002376"/>
    </source>
</evidence>
<evidence type="ECO:0000313" key="1">
    <source>
        <dbReference type="EMBL" id="ADG91057.1"/>
    </source>
</evidence>
<organism evidence="1 2">
    <name type="scientific">Thermosphaera aggregans (strain DSM 11486 / M11TL)</name>
    <dbReference type="NCBI Taxonomy" id="633148"/>
    <lineage>
        <taxon>Archaea</taxon>
        <taxon>Thermoproteota</taxon>
        <taxon>Thermoprotei</taxon>
        <taxon>Desulfurococcales</taxon>
        <taxon>Desulfurococcaceae</taxon>
        <taxon>Thermosphaera</taxon>
    </lineage>
</organism>
<dbReference type="HOGENOM" id="CLU_181210_1_0_2"/>
<dbReference type="Proteomes" id="UP000002376">
    <property type="component" value="Chromosome"/>
</dbReference>
<proteinExistence type="predicted"/>
<dbReference type="Gene3D" id="3.30.390.50">
    <property type="entry name" value="CO dehydrogenase flavoprotein, C-terminal domain"/>
    <property type="match status" value="1"/>
</dbReference>
<gene>
    <name evidence="1" type="ordered locus">Tagg_0784</name>
</gene>
<keyword evidence="2" id="KW-1185">Reference proteome</keyword>
<dbReference type="AlphaFoldDB" id="D5U1Q7"/>
<protein>
    <recommendedName>
        <fullName evidence="3">Lipoate--protein ligase</fullName>
    </recommendedName>
</protein>
<dbReference type="STRING" id="633148.Tagg_0784"/>
<sequence length="100" mass="10990">MLKSESIVLRHGKTVKIDLVLSDDCRVQEIIISGDFFIYPEESLEGLEERLKGCGEPACIEEAFKTLESSTLLGVNFEDVKRRIAEAVEKCTGVRGGGAD</sequence>
<reference evidence="1 2" key="1">
    <citation type="journal article" date="2010" name="Stand. Genomic Sci.">
        <title>Complete genome sequence of Thermosphaera aggregans type strain (M11TL).</title>
        <authorList>
            <person name="Spring S."/>
            <person name="Rachel R."/>
            <person name="Lapidus A."/>
            <person name="Davenport K."/>
            <person name="Tice H."/>
            <person name="Copeland A."/>
            <person name="Cheng J.F."/>
            <person name="Lucas S."/>
            <person name="Chen F."/>
            <person name="Nolan M."/>
            <person name="Bruce D."/>
            <person name="Goodwin L."/>
            <person name="Pitluck S."/>
            <person name="Ivanova N."/>
            <person name="Mavromatis K."/>
            <person name="Ovchinnikova G."/>
            <person name="Pati A."/>
            <person name="Chen A."/>
            <person name="Palaniappan K."/>
            <person name="Land M."/>
            <person name="Hauser L."/>
            <person name="Chang Y.J."/>
            <person name="Jeffries C.C."/>
            <person name="Brettin T."/>
            <person name="Detter J.C."/>
            <person name="Tapia R."/>
            <person name="Han C."/>
            <person name="Heimerl T."/>
            <person name="Weikl F."/>
            <person name="Brambilla E."/>
            <person name="Goker M."/>
            <person name="Bristow J."/>
            <person name="Eisen J.A."/>
            <person name="Markowitz V."/>
            <person name="Hugenholtz P."/>
            <person name="Kyrpides N.C."/>
            <person name="Klenk H.P."/>
        </authorList>
    </citation>
    <scope>NUCLEOTIDE SEQUENCE [LARGE SCALE GENOMIC DNA]</scope>
    <source>
        <strain evidence="2">DSM 11486 / M11TL</strain>
    </source>
</reference>
<dbReference type="eggNOG" id="arCOG03837">
    <property type="taxonomic scope" value="Archaea"/>
</dbReference>